<feature type="domain" description="Glycosyl transferase family 25" evidence="1">
    <location>
        <begin position="25"/>
        <end position="201"/>
    </location>
</feature>
<dbReference type="Proteomes" id="UP000307874">
    <property type="component" value="Unassembled WGS sequence"/>
</dbReference>
<evidence type="ECO:0000259" key="1">
    <source>
        <dbReference type="Pfam" id="PF01755"/>
    </source>
</evidence>
<organism evidence="2 3">
    <name type="scientific">Martelella lutilitoris</name>
    <dbReference type="NCBI Taxonomy" id="2583532"/>
    <lineage>
        <taxon>Bacteria</taxon>
        <taxon>Pseudomonadati</taxon>
        <taxon>Pseudomonadota</taxon>
        <taxon>Alphaproteobacteria</taxon>
        <taxon>Hyphomicrobiales</taxon>
        <taxon>Aurantimonadaceae</taxon>
        <taxon>Martelella</taxon>
    </lineage>
</organism>
<evidence type="ECO:0000313" key="3">
    <source>
        <dbReference type="Proteomes" id="UP000307874"/>
    </source>
</evidence>
<gene>
    <name evidence="2" type="ORF">FF124_15550</name>
</gene>
<dbReference type="InterPro" id="IPR002654">
    <property type="entry name" value="Glyco_trans_25"/>
</dbReference>
<dbReference type="OrthoDB" id="259382at2"/>
<keyword evidence="2" id="KW-0808">Transferase</keyword>
<reference evidence="2 3" key="1">
    <citation type="submission" date="2019-05" db="EMBL/GenBank/DDBJ databases">
        <authorList>
            <person name="Lee S.D."/>
        </authorList>
    </citation>
    <scope>NUCLEOTIDE SEQUENCE [LARGE SCALE GENOMIC DNA]</scope>
    <source>
        <strain evidence="2 3">GH2-6</strain>
    </source>
</reference>
<dbReference type="CDD" id="cd06532">
    <property type="entry name" value="Glyco_transf_25"/>
    <property type="match status" value="1"/>
</dbReference>
<reference evidence="2 3" key="2">
    <citation type="submission" date="2019-06" db="EMBL/GenBank/DDBJ databases">
        <title>Martelella lutilitoris sp. nov., isolated from a tidal mudflat.</title>
        <authorList>
            <person name="Kim Y.-J."/>
        </authorList>
    </citation>
    <scope>NUCLEOTIDE SEQUENCE [LARGE SCALE GENOMIC DNA]</scope>
    <source>
        <strain evidence="2 3">GH2-6</strain>
    </source>
</reference>
<dbReference type="GO" id="GO:0016740">
    <property type="term" value="F:transferase activity"/>
    <property type="evidence" value="ECO:0007669"/>
    <property type="project" value="UniProtKB-KW"/>
</dbReference>
<proteinExistence type="predicted"/>
<protein>
    <submittedName>
        <fullName evidence="2">Glycosyltransferase family 25 protein</fullName>
    </submittedName>
</protein>
<comment type="caution">
    <text evidence="2">The sequence shown here is derived from an EMBL/GenBank/DDBJ whole genome shotgun (WGS) entry which is preliminary data.</text>
</comment>
<evidence type="ECO:0000313" key="2">
    <source>
        <dbReference type="EMBL" id="TNB46960.1"/>
    </source>
</evidence>
<dbReference type="Pfam" id="PF01755">
    <property type="entry name" value="Glyco_transf_25"/>
    <property type="match status" value="1"/>
</dbReference>
<keyword evidence="3" id="KW-1185">Reference proteome</keyword>
<dbReference type="EMBL" id="VCLB01000008">
    <property type="protein sequence ID" value="TNB46960.1"/>
    <property type="molecule type" value="Genomic_DNA"/>
</dbReference>
<sequence>MKTRQNCRMKAWIEPGAKRDQTIMKIYLLNLEDDRDRLAHATAIFADKGLAFERLPAVDGRKMSEAERSEHLAFPAAGSFDLSPSQVGCYLSHVHAWERFLETDAAVAAIFEDDVHLGEDIDRLFDAPETWLPDDADIVKLETCLQKVPLPEKAEGAVVGRNLVRLTGRHHGAAGYIVTRKGAEKLLENSRKLAVGVDAMMFSPQVAVESRPIVYQLEPAICIQDDLAERTNVDKLGFPSHNVPSGTKSYGENHLAQLRYRLRDRSRAFYLKARNALRGYRKRIVAFR</sequence>
<accession>A0A5C4JNT6</accession>
<dbReference type="AlphaFoldDB" id="A0A5C4JNT6"/>
<name>A0A5C4JNT6_9HYPH</name>